<reference evidence="2" key="1">
    <citation type="submission" date="2021-01" db="EMBL/GenBank/DDBJ databases">
        <title>Whole genome shotgun sequence of Planotetraspora thailandica NBRC 104271.</title>
        <authorList>
            <person name="Komaki H."/>
            <person name="Tamura T."/>
        </authorList>
    </citation>
    <scope>NUCLEOTIDE SEQUENCE</scope>
    <source>
        <strain evidence="2">NBRC 104271</strain>
    </source>
</reference>
<feature type="transmembrane region" description="Helical" evidence="1">
    <location>
        <begin position="47"/>
        <end position="65"/>
    </location>
</feature>
<proteinExistence type="predicted"/>
<keyword evidence="1" id="KW-0472">Membrane</keyword>
<gene>
    <name evidence="2" type="ORF">Pth03_81040</name>
</gene>
<name>A0A8J4DG54_9ACTN</name>
<organism evidence="2 3">
    <name type="scientific">Planotetraspora thailandica</name>
    <dbReference type="NCBI Taxonomy" id="487172"/>
    <lineage>
        <taxon>Bacteria</taxon>
        <taxon>Bacillati</taxon>
        <taxon>Actinomycetota</taxon>
        <taxon>Actinomycetes</taxon>
        <taxon>Streptosporangiales</taxon>
        <taxon>Streptosporangiaceae</taxon>
        <taxon>Planotetraspora</taxon>
    </lineage>
</organism>
<keyword evidence="1" id="KW-1133">Transmembrane helix</keyword>
<dbReference type="Proteomes" id="UP000605992">
    <property type="component" value="Unassembled WGS sequence"/>
</dbReference>
<accession>A0A8J4DG54</accession>
<sequence>MRVGSVRVGSGVAPVGAALVIPAAVGVGEAAAPVVPTATKASSAADPAAAMVTFAVLLMRGVFVMRPESARAP</sequence>
<protein>
    <submittedName>
        <fullName evidence="2">Uncharacterized protein</fullName>
    </submittedName>
</protein>
<keyword evidence="3" id="KW-1185">Reference proteome</keyword>
<dbReference type="EMBL" id="BOOR01000094">
    <property type="protein sequence ID" value="GII59715.1"/>
    <property type="molecule type" value="Genomic_DNA"/>
</dbReference>
<dbReference type="AlphaFoldDB" id="A0A8J4DG54"/>
<evidence type="ECO:0000313" key="2">
    <source>
        <dbReference type="EMBL" id="GII59715.1"/>
    </source>
</evidence>
<evidence type="ECO:0000313" key="3">
    <source>
        <dbReference type="Proteomes" id="UP000605992"/>
    </source>
</evidence>
<evidence type="ECO:0000256" key="1">
    <source>
        <dbReference type="SAM" id="Phobius"/>
    </source>
</evidence>
<feature type="transmembrane region" description="Helical" evidence="1">
    <location>
        <begin position="12"/>
        <end position="35"/>
    </location>
</feature>
<keyword evidence="1" id="KW-0812">Transmembrane</keyword>
<comment type="caution">
    <text evidence="2">The sequence shown here is derived from an EMBL/GenBank/DDBJ whole genome shotgun (WGS) entry which is preliminary data.</text>
</comment>